<dbReference type="SUPFAM" id="SSF55729">
    <property type="entry name" value="Acyl-CoA N-acyltransferases (Nat)"/>
    <property type="match status" value="1"/>
</dbReference>
<evidence type="ECO:0000313" key="2">
    <source>
        <dbReference type="EMBL" id="AYN66003.1"/>
    </source>
</evidence>
<dbReference type="Proteomes" id="UP000276309">
    <property type="component" value="Chromosome"/>
</dbReference>
<dbReference type="OrthoDB" id="758560at2"/>
<evidence type="ECO:0000313" key="3">
    <source>
        <dbReference type="Proteomes" id="UP000276309"/>
    </source>
</evidence>
<dbReference type="RefSeq" id="WP_121847056.1">
    <property type="nucleotide sequence ID" value="NZ_CP032050.1"/>
</dbReference>
<feature type="domain" description="N-acetyltransferase" evidence="1">
    <location>
        <begin position="7"/>
        <end position="161"/>
    </location>
</feature>
<protein>
    <submittedName>
        <fullName evidence="2">GNAT family N-acetyltransferase</fullName>
    </submittedName>
</protein>
<keyword evidence="3" id="KW-1185">Reference proteome</keyword>
<dbReference type="EMBL" id="CP032050">
    <property type="protein sequence ID" value="AYN66003.1"/>
    <property type="molecule type" value="Genomic_DNA"/>
</dbReference>
<dbReference type="InterPro" id="IPR000182">
    <property type="entry name" value="GNAT_dom"/>
</dbReference>
<gene>
    <name evidence="2" type="ORF">D1013_00710</name>
</gene>
<dbReference type="InterPro" id="IPR016181">
    <property type="entry name" value="Acyl_CoA_acyltransferase"/>
</dbReference>
<evidence type="ECO:0000259" key="1">
    <source>
        <dbReference type="PROSITE" id="PS51186"/>
    </source>
</evidence>
<dbReference type="AlphaFoldDB" id="A0A3G2L170"/>
<dbReference type="Pfam" id="PF00583">
    <property type="entry name" value="Acetyltransf_1"/>
    <property type="match status" value="1"/>
</dbReference>
<name>A0A3G2L170_9FLAO</name>
<dbReference type="KEGG" id="emar:D1013_00710"/>
<keyword evidence="2" id="KW-0808">Transferase</keyword>
<dbReference type="CDD" id="cd04301">
    <property type="entry name" value="NAT_SF"/>
    <property type="match status" value="1"/>
</dbReference>
<organism evidence="2 3">
    <name type="scientific">Euzebyella marina</name>
    <dbReference type="NCBI Taxonomy" id="1761453"/>
    <lineage>
        <taxon>Bacteria</taxon>
        <taxon>Pseudomonadati</taxon>
        <taxon>Bacteroidota</taxon>
        <taxon>Flavobacteriia</taxon>
        <taxon>Flavobacteriales</taxon>
        <taxon>Flavobacteriaceae</taxon>
        <taxon>Euzebyella</taxon>
    </lineage>
</organism>
<accession>A0A3G2L170</accession>
<dbReference type="GO" id="GO:0016747">
    <property type="term" value="F:acyltransferase activity, transferring groups other than amino-acyl groups"/>
    <property type="evidence" value="ECO:0007669"/>
    <property type="project" value="InterPro"/>
</dbReference>
<proteinExistence type="predicted"/>
<dbReference type="PROSITE" id="PS51186">
    <property type="entry name" value="GNAT"/>
    <property type="match status" value="1"/>
</dbReference>
<sequence>MSESQDFFIGATKRDELPIVINLFKEVMSFQGQNGYKVWQEIDEGAIEKEIADSKQYKICEGDQILCLFSIQLSDPFIWGEDEAESAIYLHRIVVHPKFKGRRLFSKVLSWAREFALKNQLNYIRMDTWADNHQLISYYKSFGFGQVRTTKTSDSPELPVQNRNLEIVLLQQKVENV</sequence>
<reference evidence="2 3" key="1">
    <citation type="submission" date="2018-08" db="EMBL/GenBank/DDBJ databases">
        <title>The reduced genetic potential of extracellular carbohydrate catabolism in Euzebyella marina RN62, a Flavobacteriia bacterium isolated from the hadal water.</title>
        <authorList>
            <person name="Xue C."/>
        </authorList>
    </citation>
    <scope>NUCLEOTIDE SEQUENCE [LARGE SCALE GENOMIC DNA]</scope>
    <source>
        <strain evidence="2 3">RN62</strain>
    </source>
</reference>
<dbReference type="Gene3D" id="3.40.630.30">
    <property type="match status" value="1"/>
</dbReference>